<proteinExistence type="predicted"/>
<dbReference type="AlphaFoldDB" id="A0A0S6VXC4"/>
<dbReference type="HOGENOM" id="CLU_2285883_0_0_0"/>
<dbReference type="EMBL" id="DF820456">
    <property type="protein sequence ID" value="GAK50540.1"/>
    <property type="molecule type" value="Genomic_DNA"/>
</dbReference>
<sequence length="101" mass="11277">MEAVKQIMRTPKNHVVRINIPSYVPENVLVEIIVLVGALPLDIREESATASAGEQTPEADISAQTHDFLAFSGTWEDTRPVEDIISDIYESRTITREDVIL</sequence>
<name>A0A0S6VXC4_9BACT</name>
<organism evidence="1">
    <name type="scientific">Candidatus Moduliflexus flocculans</name>
    <dbReference type="NCBI Taxonomy" id="1499966"/>
    <lineage>
        <taxon>Bacteria</taxon>
        <taxon>Candidatus Moduliflexota</taxon>
        <taxon>Candidatus Moduliflexia</taxon>
        <taxon>Candidatus Moduliflexales</taxon>
        <taxon>Candidatus Moduliflexaceae</taxon>
    </lineage>
</organism>
<evidence type="ECO:0000313" key="2">
    <source>
        <dbReference type="Proteomes" id="UP000030700"/>
    </source>
</evidence>
<dbReference type="Proteomes" id="UP000030700">
    <property type="component" value="Unassembled WGS sequence"/>
</dbReference>
<keyword evidence="2" id="KW-1185">Reference proteome</keyword>
<reference evidence="1" key="1">
    <citation type="journal article" date="2015" name="PeerJ">
        <title>First genomic representation of candidate bacterial phylum KSB3 points to enhanced environmental sensing as a trigger of wastewater bulking.</title>
        <authorList>
            <person name="Sekiguchi Y."/>
            <person name="Ohashi A."/>
            <person name="Parks D.H."/>
            <person name="Yamauchi T."/>
            <person name="Tyson G.W."/>
            <person name="Hugenholtz P."/>
        </authorList>
    </citation>
    <scope>NUCLEOTIDE SEQUENCE [LARGE SCALE GENOMIC DNA]</scope>
</reference>
<dbReference type="STRING" id="1499966.U14_01771"/>
<accession>A0A0S6VXC4</accession>
<evidence type="ECO:0000313" key="1">
    <source>
        <dbReference type="EMBL" id="GAK50540.1"/>
    </source>
</evidence>
<gene>
    <name evidence="1" type="ORF">U14_01771</name>
</gene>
<protein>
    <submittedName>
        <fullName evidence="1">Uncharacterized protein</fullName>
    </submittedName>
</protein>